<keyword evidence="1" id="KW-1133">Transmembrane helix</keyword>
<dbReference type="AlphaFoldDB" id="A0A2H0C008"/>
<name>A0A2H0C008_9BACT</name>
<sequence>MEEKIERYLKHHSLTLTVMIFMAIVILAAGEYVLFRKVMTINKMVAEGLIQIKEGVIKK</sequence>
<comment type="caution">
    <text evidence="2">The sequence shown here is derived from an EMBL/GenBank/DDBJ whole genome shotgun (WGS) entry which is preliminary data.</text>
</comment>
<evidence type="ECO:0000313" key="3">
    <source>
        <dbReference type="Proteomes" id="UP000231021"/>
    </source>
</evidence>
<reference evidence="2 3" key="1">
    <citation type="submission" date="2017-09" db="EMBL/GenBank/DDBJ databases">
        <title>Depth-based differentiation of microbial function through sediment-hosted aquifers and enrichment of novel symbionts in the deep terrestrial subsurface.</title>
        <authorList>
            <person name="Probst A.J."/>
            <person name="Ladd B."/>
            <person name="Jarett J.K."/>
            <person name="Geller-Mcgrath D.E."/>
            <person name="Sieber C.M."/>
            <person name="Emerson J.B."/>
            <person name="Anantharaman K."/>
            <person name="Thomas B.C."/>
            <person name="Malmstrom R."/>
            <person name="Stieglmeier M."/>
            <person name="Klingl A."/>
            <person name="Woyke T."/>
            <person name="Ryan C.M."/>
            <person name="Banfield J.F."/>
        </authorList>
    </citation>
    <scope>NUCLEOTIDE SEQUENCE [LARGE SCALE GENOMIC DNA]</scope>
    <source>
        <strain evidence="2">CG22_combo_CG10-13_8_21_14_all_35_9</strain>
    </source>
</reference>
<protein>
    <submittedName>
        <fullName evidence="2">Uncharacterized protein</fullName>
    </submittedName>
</protein>
<evidence type="ECO:0000313" key="2">
    <source>
        <dbReference type="EMBL" id="PIP62548.1"/>
    </source>
</evidence>
<keyword evidence="1" id="KW-0812">Transmembrane</keyword>
<keyword evidence="1" id="KW-0472">Membrane</keyword>
<organism evidence="2 3">
    <name type="scientific">Candidatus Roizmanbacteria bacterium CG22_combo_CG10-13_8_21_14_all_35_9</name>
    <dbReference type="NCBI Taxonomy" id="1974861"/>
    <lineage>
        <taxon>Bacteria</taxon>
        <taxon>Candidatus Roizmaniibacteriota</taxon>
    </lineage>
</organism>
<evidence type="ECO:0000256" key="1">
    <source>
        <dbReference type="SAM" id="Phobius"/>
    </source>
</evidence>
<gene>
    <name evidence="2" type="ORF">COW98_03505</name>
</gene>
<dbReference type="EMBL" id="PCTB01000067">
    <property type="protein sequence ID" value="PIP62548.1"/>
    <property type="molecule type" value="Genomic_DNA"/>
</dbReference>
<dbReference type="Proteomes" id="UP000231021">
    <property type="component" value="Unassembled WGS sequence"/>
</dbReference>
<feature type="transmembrane region" description="Helical" evidence="1">
    <location>
        <begin position="12"/>
        <end position="35"/>
    </location>
</feature>
<proteinExistence type="predicted"/>
<accession>A0A2H0C008</accession>